<feature type="transmembrane region" description="Helical" evidence="1">
    <location>
        <begin position="21"/>
        <end position="41"/>
    </location>
</feature>
<comment type="caution">
    <text evidence="2">The sequence shown here is derived from an EMBL/GenBank/DDBJ whole genome shotgun (WGS) entry which is preliminary data.</text>
</comment>
<protein>
    <submittedName>
        <fullName evidence="2">Uncharacterized protein</fullName>
    </submittedName>
</protein>
<evidence type="ECO:0000313" key="3">
    <source>
        <dbReference type="Proteomes" id="UP001233999"/>
    </source>
</evidence>
<keyword evidence="3" id="KW-1185">Reference proteome</keyword>
<feature type="non-terminal residue" evidence="2">
    <location>
        <position position="1"/>
    </location>
</feature>
<proteinExistence type="predicted"/>
<organism evidence="2 3">
    <name type="scientific">Diploptera punctata</name>
    <name type="common">Pacific beetle cockroach</name>
    <dbReference type="NCBI Taxonomy" id="6984"/>
    <lineage>
        <taxon>Eukaryota</taxon>
        <taxon>Metazoa</taxon>
        <taxon>Ecdysozoa</taxon>
        <taxon>Arthropoda</taxon>
        <taxon>Hexapoda</taxon>
        <taxon>Insecta</taxon>
        <taxon>Pterygota</taxon>
        <taxon>Neoptera</taxon>
        <taxon>Polyneoptera</taxon>
        <taxon>Dictyoptera</taxon>
        <taxon>Blattodea</taxon>
        <taxon>Blaberoidea</taxon>
        <taxon>Blaberidae</taxon>
        <taxon>Diplopterinae</taxon>
        <taxon>Diploptera</taxon>
    </lineage>
</organism>
<accession>A0AAD8AF57</accession>
<feature type="non-terminal residue" evidence="2">
    <location>
        <position position="108"/>
    </location>
</feature>
<reference evidence="2" key="2">
    <citation type="submission" date="2023-05" db="EMBL/GenBank/DDBJ databases">
        <authorList>
            <person name="Fouks B."/>
        </authorList>
    </citation>
    <scope>NUCLEOTIDE SEQUENCE</scope>
    <source>
        <strain evidence="2">Stay&amp;Tobe</strain>
        <tissue evidence="2">Testes</tissue>
    </source>
</reference>
<gene>
    <name evidence="2" type="ORF">L9F63_011656</name>
</gene>
<sequence length="108" mass="13383">VYASCLESMLHVSSLCFMSRFYASCLFLHKYSFLVFVISSFFCKKTVFYFCFSYYNIFLLCYVKLPFLNLCWRHIMLYNKFLNTCNLYMFQMYFFFYICFSYYNIFLL</sequence>
<dbReference type="Proteomes" id="UP001233999">
    <property type="component" value="Unassembled WGS sequence"/>
</dbReference>
<reference evidence="2" key="1">
    <citation type="journal article" date="2023" name="IScience">
        <title>Live-bearing cockroach genome reveals convergent evolutionary mechanisms linked to viviparity in insects and beyond.</title>
        <authorList>
            <person name="Fouks B."/>
            <person name="Harrison M.C."/>
            <person name="Mikhailova A.A."/>
            <person name="Marchal E."/>
            <person name="English S."/>
            <person name="Carruthers M."/>
            <person name="Jennings E.C."/>
            <person name="Chiamaka E.L."/>
            <person name="Frigard R.A."/>
            <person name="Pippel M."/>
            <person name="Attardo G.M."/>
            <person name="Benoit J.B."/>
            <person name="Bornberg-Bauer E."/>
            <person name="Tobe S.S."/>
        </authorList>
    </citation>
    <scope>NUCLEOTIDE SEQUENCE</scope>
    <source>
        <strain evidence="2">Stay&amp;Tobe</strain>
    </source>
</reference>
<dbReference type="AlphaFoldDB" id="A0AAD8AF57"/>
<evidence type="ECO:0000256" key="1">
    <source>
        <dbReference type="SAM" id="Phobius"/>
    </source>
</evidence>
<feature type="transmembrane region" description="Helical" evidence="1">
    <location>
        <begin position="86"/>
        <end position="105"/>
    </location>
</feature>
<evidence type="ECO:0000313" key="2">
    <source>
        <dbReference type="EMBL" id="KAJ9597496.1"/>
    </source>
</evidence>
<keyword evidence="1" id="KW-1133">Transmembrane helix</keyword>
<name>A0AAD8AF57_DIPPU</name>
<dbReference type="EMBL" id="JASPKZ010001605">
    <property type="protein sequence ID" value="KAJ9597496.1"/>
    <property type="molecule type" value="Genomic_DNA"/>
</dbReference>
<keyword evidence="1" id="KW-0472">Membrane</keyword>
<keyword evidence="1" id="KW-0812">Transmembrane</keyword>